<comment type="function">
    <text evidence="11">Structure-specific nuclease with 5'-flap endonuclease and 5'-3' exonuclease activities involved in DNA replication and repair. During DNA replication, cleaves the 5'-overhanging flap structure that is generated by displacement synthesis when DNA polymerase encounters the 5'-end of a downstream Okazaki fragment. Binds the unpaired 3'-DNA end and kinks the DNA to facilitate 5' cleavage specificity. Cleaves one nucleotide into the double-stranded DNA from the junction in flap DNA, leaving a nick for ligation. Also involved in the base excision repair (BER) pathway. Acts as a genome stabilization factor that prevents flaps from equilibrating into structurs that lead to duplications and deletions. Also possesses 5'-3' exonuclease activity on nicked or gapped double-stranded DNA.</text>
</comment>
<evidence type="ECO:0000256" key="4">
    <source>
        <dbReference type="ARBA" id="ARBA00022759"/>
    </source>
</evidence>
<comment type="caution">
    <text evidence="11">Lacks conserved residue(s) required for the propagation of feature annotation.</text>
</comment>
<keyword evidence="9 11" id="KW-0234">DNA repair</keyword>
<dbReference type="SMART" id="SM00484">
    <property type="entry name" value="XPGI"/>
    <property type="match status" value="1"/>
</dbReference>
<evidence type="ECO:0000256" key="7">
    <source>
        <dbReference type="ARBA" id="ARBA00022839"/>
    </source>
</evidence>
<evidence type="ECO:0000259" key="14">
    <source>
        <dbReference type="SMART" id="SM00485"/>
    </source>
</evidence>
<dbReference type="PATRIC" id="fig|1550241.5.peg.1629"/>
<dbReference type="PANTHER" id="PTHR11081:SF9">
    <property type="entry name" value="FLAP ENDONUCLEASE 1"/>
    <property type="match status" value="1"/>
</dbReference>
<comment type="similarity">
    <text evidence="11">Belongs to the XPG/RAD2 endonuclease family. FEN1 subfamily.</text>
</comment>
<dbReference type="SUPFAM" id="SSF88723">
    <property type="entry name" value="PIN domain-like"/>
    <property type="match status" value="1"/>
</dbReference>
<keyword evidence="1 11" id="KW-0235">DNA replication</keyword>
<comment type="cofactor">
    <cofactor evidence="11">
        <name>Mg(2+)</name>
        <dbReference type="ChEBI" id="CHEBI:18420"/>
    </cofactor>
    <text evidence="11">Binds 2 magnesium ions per subunit. They probably participate in the reaction catalyzed by the enzyme. May bind an additional third magnesium ion after substrate binding.</text>
</comment>
<keyword evidence="2 11" id="KW-0540">Nuclease</keyword>
<sequence length="339" mass="38988">MGTYLTPIITRTRIGLRGLAGKVLAVDALNSIYQFLALIRGPRGEPLRRSDGKITSHLVGLAFRYSRLAIDYSCRFIFVFDGPPHPLKRRELEKRREMRKKAEEEFYRLISLGEYEKAFSKAVVAVTVDDWIIESSKRLIALMGWPVIEAPHDAEAQAAHIVSRGDAWAVATLDWDALLYNAPRLVRYVTITGTEWLPSKQRARRLEPELVEMSVVLEKLGISRRQLVEVAILVGTDYNEGVRGVGPKKALKLIRTYGSIERLPESIKKSIPGYEDVLNIFMKPIVYETYRLEFREPDYEGLEHFLVDENEFSEDRVKTLLERLRRAWGKQLQAHLDMF</sequence>
<dbReference type="GO" id="GO:0003677">
    <property type="term" value="F:DNA binding"/>
    <property type="evidence" value="ECO:0007669"/>
    <property type="project" value="UniProtKB-UniRule"/>
</dbReference>
<keyword evidence="5 11" id="KW-0227">DNA damage</keyword>
<evidence type="ECO:0000256" key="9">
    <source>
        <dbReference type="ARBA" id="ARBA00023204"/>
    </source>
</evidence>
<feature type="binding site" evidence="11">
    <location>
        <position position="27"/>
    </location>
    <ligand>
        <name>Mg(2+)</name>
        <dbReference type="ChEBI" id="CHEBI:18420"/>
        <label>1</label>
    </ligand>
</feature>
<dbReference type="InterPro" id="IPR029060">
    <property type="entry name" value="PIN-like_dom_sf"/>
</dbReference>
<evidence type="ECO:0000256" key="2">
    <source>
        <dbReference type="ARBA" id="ARBA00022722"/>
    </source>
</evidence>
<dbReference type="GO" id="GO:0017108">
    <property type="term" value="F:5'-flap endonuclease activity"/>
    <property type="evidence" value="ECO:0007669"/>
    <property type="project" value="UniProtKB-UniRule"/>
</dbReference>
<evidence type="ECO:0000256" key="1">
    <source>
        <dbReference type="ARBA" id="ARBA00022705"/>
    </source>
</evidence>
<feature type="binding site" evidence="11">
    <location>
        <position position="155"/>
    </location>
    <ligand>
        <name>Mg(2+)</name>
        <dbReference type="ChEBI" id="CHEBI:18420"/>
        <label>1</label>
    </ligand>
</feature>
<dbReference type="InterPro" id="IPR036279">
    <property type="entry name" value="5-3_exonuclease_C_sf"/>
</dbReference>
<keyword evidence="8 11" id="KW-0460">Magnesium</keyword>
<dbReference type="Pfam" id="PF00867">
    <property type="entry name" value="XPG_I"/>
    <property type="match status" value="1"/>
</dbReference>
<dbReference type="NCBIfam" id="TIGR03674">
    <property type="entry name" value="fen_arch"/>
    <property type="match status" value="1"/>
</dbReference>
<evidence type="ECO:0000256" key="3">
    <source>
        <dbReference type="ARBA" id="ARBA00022723"/>
    </source>
</evidence>
<reference evidence="15 16" key="1">
    <citation type="journal article" date="2015" name="Stand. Genomic Sci.">
        <title>Complete genome sequence of and proposal of Thermofilum uzonense sp. nov. a novel hyperthermophilic crenarchaeon and emended description of the genus Thermofilum.</title>
        <authorList>
            <person name="Toshchakov S.V."/>
            <person name="Korzhenkov A.A."/>
            <person name="Samarov N.I."/>
            <person name="Mazunin I.O."/>
            <person name="Mozhey O.I."/>
            <person name="Shmyr I.S."/>
            <person name="Derbikova K.S."/>
            <person name="Taranov E.A."/>
            <person name="Dominova I.N."/>
            <person name="Bonch-Osmolovskaya E.A."/>
            <person name="Patrushev M.V."/>
            <person name="Podosokorskaya O.A."/>
            <person name="Kublanov I.V."/>
        </authorList>
    </citation>
    <scope>NUCLEOTIDE SEQUENCE [LARGE SCALE GENOMIC DNA]</scope>
    <source>
        <strain evidence="15 16">1807-2</strain>
    </source>
</reference>
<dbReference type="InterPro" id="IPR006085">
    <property type="entry name" value="XPG_DNA_repair_N"/>
</dbReference>
<keyword evidence="3 11" id="KW-0479">Metal-binding</keyword>
<organism evidence="15 16">
    <name type="scientific">Infirmifilum uzonense</name>
    <dbReference type="NCBI Taxonomy" id="1550241"/>
    <lineage>
        <taxon>Archaea</taxon>
        <taxon>Thermoproteota</taxon>
        <taxon>Thermoprotei</taxon>
        <taxon>Thermofilales</taxon>
        <taxon>Thermofilaceae</taxon>
        <taxon>Infirmifilum</taxon>
    </lineage>
</organism>
<dbReference type="GO" id="GO:0043137">
    <property type="term" value="P:DNA replication, removal of RNA primer"/>
    <property type="evidence" value="ECO:0007669"/>
    <property type="project" value="UniProtKB-UniRule"/>
</dbReference>
<evidence type="ECO:0000256" key="11">
    <source>
        <dbReference type="HAMAP-Rule" id="MF_00614"/>
    </source>
</evidence>
<dbReference type="GO" id="GO:0000287">
    <property type="term" value="F:magnesium ion binding"/>
    <property type="evidence" value="ECO:0007669"/>
    <property type="project" value="UniProtKB-UniRule"/>
</dbReference>
<keyword evidence="6 11" id="KW-0378">Hydrolase</keyword>
<feature type="binding site" evidence="11">
    <location>
        <position position="81"/>
    </location>
    <ligand>
        <name>Mg(2+)</name>
        <dbReference type="ChEBI" id="CHEBI:18420"/>
        <label>1</label>
    </ligand>
</feature>
<evidence type="ECO:0000256" key="10">
    <source>
        <dbReference type="ARBA" id="ARBA00024702"/>
    </source>
</evidence>
<gene>
    <name evidence="11" type="primary">fen</name>
    <name evidence="15" type="ORF">MA03_07845</name>
</gene>
<evidence type="ECO:0000313" key="15">
    <source>
        <dbReference type="EMBL" id="AKG39163.1"/>
    </source>
</evidence>
<dbReference type="InterPro" id="IPR023426">
    <property type="entry name" value="Flap_endonuc"/>
</dbReference>
<feature type="domain" description="XPG-I" evidence="13">
    <location>
        <begin position="141"/>
        <end position="222"/>
    </location>
</feature>
<dbReference type="PRINTS" id="PR00853">
    <property type="entry name" value="XPGRADSUPER"/>
</dbReference>
<evidence type="ECO:0000313" key="16">
    <source>
        <dbReference type="Proteomes" id="UP000067434"/>
    </source>
</evidence>
<dbReference type="SMART" id="SM00485">
    <property type="entry name" value="XPGN"/>
    <property type="match status" value="1"/>
</dbReference>
<dbReference type="EC" id="3.1.-.-" evidence="11"/>
<dbReference type="Pfam" id="PF00752">
    <property type="entry name" value="XPG_N"/>
    <property type="match status" value="1"/>
</dbReference>
<name>A0A0F7FJQ9_9CREN</name>
<dbReference type="SMART" id="SM00475">
    <property type="entry name" value="53EXOc"/>
    <property type="match status" value="1"/>
</dbReference>
<dbReference type="InterPro" id="IPR019973">
    <property type="entry name" value="Flap_endonuc_arc"/>
</dbReference>
<keyword evidence="16" id="KW-1185">Reference proteome</keyword>
<dbReference type="KEGG" id="thf:MA03_07845"/>
<dbReference type="Gene3D" id="3.40.50.1010">
    <property type="entry name" value="5'-nuclease"/>
    <property type="match status" value="1"/>
</dbReference>
<dbReference type="InterPro" id="IPR006086">
    <property type="entry name" value="XPG-I_dom"/>
</dbReference>
<dbReference type="SMART" id="SM00279">
    <property type="entry name" value="HhH2"/>
    <property type="match status" value="1"/>
</dbReference>
<accession>A0A0F7FJQ9</accession>
<dbReference type="CDD" id="cd09903">
    <property type="entry name" value="H3TH_FEN1-Arc"/>
    <property type="match status" value="1"/>
</dbReference>
<comment type="subunit">
    <text evidence="11">Interacts with PCNA. PCNA stimulates the nuclease activity without altering cleavage specificity.</text>
</comment>
<dbReference type="Proteomes" id="UP000067434">
    <property type="component" value="Chromosome"/>
</dbReference>
<dbReference type="PANTHER" id="PTHR11081">
    <property type="entry name" value="FLAP ENDONUCLEASE FAMILY MEMBER"/>
    <property type="match status" value="1"/>
</dbReference>
<proteinExistence type="inferred from homology"/>
<dbReference type="HAMAP" id="MF_00614">
    <property type="entry name" value="Fen"/>
    <property type="match status" value="1"/>
</dbReference>
<dbReference type="GO" id="GO:0008409">
    <property type="term" value="F:5'-3' exonuclease activity"/>
    <property type="evidence" value="ECO:0007669"/>
    <property type="project" value="UniProtKB-UniRule"/>
</dbReference>
<dbReference type="InterPro" id="IPR008918">
    <property type="entry name" value="HhH2"/>
</dbReference>
<evidence type="ECO:0000256" key="8">
    <source>
        <dbReference type="ARBA" id="ARBA00022842"/>
    </source>
</evidence>
<feature type="binding site" evidence="11">
    <location>
        <position position="176"/>
    </location>
    <ligand>
        <name>Mg(2+)</name>
        <dbReference type="ChEBI" id="CHEBI:18420"/>
        <label>2</label>
    </ligand>
</feature>
<dbReference type="InterPro" id="IPR006084">
    <property type="entry name" value="XPG/Rad2"/>
</dbReference>
<dbReference type="OrthoDB" id="9593at2157"/>
<dbReference type="AlphaFoldDB" id="A0A0F7FJQ9"/>
<keyword evidence="4 11" id="KW-0255">Endonuclease</keyword>
<dbReference type="SUPFAM" id="SSF47807">
    <property type="entry name" value="5' to 3' exonuclease, C-terminal subdomain"/>
    <property type="match status" value="1"/>
</dbReference>
<comment type="function">
    <text evidence="10">Structure-specific nuclease with 5'-flap endonuclease and 5'-3' exonuclease activities involved in DNA replication and repair. During DNA replication, cleaves the 5'-overhanging flap structure that is generated by displacement synthesis when DNA polymerase encounters the 5'-end of a downstream Okazaki fragment. Binds the unpaired 3'-DNA end and kinks the DNA to facilitate 5' cleavage specificity. Cleaves one nucleotide into the double-stranded DNA from the junction in flap DNA, leaving a nick for ligation. Also involved in the base excision repair (BER) pathway. Acts as a genome stabilization factor that prevents flaps from equilibrating into structures that lead to duplications and deletions. Also possesses 5'-3' exonuclease activity on nicked or gapped double-stranded DNA.</text>
</comment>
<keyword evidence="7 11" id="KW-0269">Exonuclease</keyword>
<dbReference type="RefSeq" id="WP_052884715.1">
    <property type="nucleotide sequence ID" value="NZ_CP009961.1"/>
</dbReference>
<dbReference type="GO" id="GO:0006281">
    <property type="term" value="P:DNA repair"/>
    <property type="evidence" value="ECO:0007669"/>
    <property type="project" value="UniProtKB-UniRule"/>
</dbReference>
<evidence type="ECO:0000256" key="5">
    <source>
        <dbReference type="ARBA" id="ARBA00022763"/>
    </source>
</evidence>
<dbReference type="InterPro" id="IPR002421">
    <property type="entry name" value="5-3_exonuclease"/>
</dbReference>
<evidence type="ECO:0000259" key="12">
    <source>
        <dbReference type="SMART" id="SM00475"/>
    </source>
</evidence>
<feature type="binding site" evidence="11">
    <location>
        <position position="174"/>
    </location>
    <ligand>
        <name>Mg(2+)</name>
        <dbReference type="ChEBI" id="CHEBI:18420"/>
        <label>2</label>
    </ligand>
</feature>
<protein>
    <recommendedName>
        <fullName evidence="11">Flap endonuclease 1</fullName>
        <shortName evidence="11">FEN-1</shortName>
        <ecNumber evidence="11">3.1.-.-</ecNumber>
    </recommendedName>
    <alternativeName>
        <fullName evidence="11">Flap structure-specific endonuclease 1</fullName>
    </alternativeName>
</protein>
<dbReference type="Gene3D" id="1.10.150.20">
    <property type="entry name" value="5' to 3' exonuclease, C-terminal subdomain"/>
    <property type="match status" value="1"/>
</dbReference>
<dbReference type="HOGENOM" id="CLU_032444_0_0_2"/>
<feature type="domain" description="XPG N-terminal" evidence="14">
    <location>
        <begin position="1"/>
        <end position="102"/>
    </location>
</feature>
<feature type="domain" description="5'-3' exonuclease" evidence="12">
    <location>
        <begin position="21"/>
        <end position="293"/>
    </location>
</feature>
<dbReference type="CDD" id="cd09867">
    <property type="entry name" value="PIN_FEN1"/>
    <property type="match status" value="1"/>
</dbReference>
<feature type="binding site" evidence="11">
    <location>
        <position position="237"/>
    </location>
    <ligand>
        <name>Mg(2+)</name>
        <dbReference type="ChEBI" id="CHEBI:18420"/>
        <label>2</label>
    </ligand>
</feature>
<dbReference type="EMBL" id="CP009961">
    <property type="protein sequence ID" value="AKG39163.1"/>
    <property type="molecule type" value="Genomic_DNA"/>
</dbReference>
<evidence type="ECO:0000256" key="6">
    <source>
        <dbReference type="ARBA" id="ARBA00022801"/>
    </source>
</evidence>
<dbReference type="STRING" id="1550241.MA03_07845"/>
<evidence type="ECO:0000259" key="13">
    <source>
        <dbReference type="SMART" id="SM00484"/>
    </source>
</evidence>
<dbReference type="GeneID" id="25402134"/>